<feature type="transmembrane region" description="Helical" evidence="1">
    <location>
        <begin position="12"/>
        <end position="34"/>
    </location>
</feature>
<protein>
    <submittedName>
        <fullName evidence="2">ATP synthase subunit 8</fullName>
    </submittedName>
</protein>
<keyword evidence="2" id="KW-0496">Mitochondrion</keyword>
<organism evidence="2">
    <name type="scientific">Parasitus wangdunqingi</name>
    <dbReference type="NCBI Taxonomy" id="2695866"/>
    <lineage>
        <taxon>Eukaryota</taxon>
        <taxon>Metazoa</taxon>
        <taxon>Ecdysozoa</taxon>
        <taxon>Arthropoda</taxon>
        <taxon>Chelicerata</taxon>
        <taxon>Arachnida</taxon>
        <taxon>Acari</taxon>
        <taxon>Parasitiformes</taxon>
        <taxon>Mesostigmata</taxon>
        <taxon>Gamasina</taxon>
        <taxon>Parasitoidea</taxon>
        <taxon>Parasitidae</taxon>
        <taxon>Parasitinae</taxon>
        <taxon>Parasitus</taxon>
    </lineage>
</organism>
<sequence>MPQMAPMNWLFISPLTIFICLLTLTIIYFSFNVLPNKTSETMKINKTHPSFKW</sequence>
<dbReference type="AlphaFoldDB" id="A0A6B9WE97"/>
<keyword evidence="1" id="KW-1133">Transmembrane helix</keyword>
<geneLocation type="mitochondrion" evidence="2"/>
<proteinExistence type="predicted"/>
<gene>
    <name evidence="2" type="primary">atp8</name>
</gene>
<name>A0A6B9WE97_9ACAR</name>
<keyword evidence="1" id="KW-0812">Transmembrane</keyword>
<accession>A0A6B9WE97</accession>
<reference evidence="2" key="1">
    <citation type="journal article" date="2019" name="Zool. Scr.">
        <title>Mitochondrial genome reorganization characterizes various lineages of mesostigmatid mites (Acari: Parasitiformes).</title>
        <authorList>
            <person name="Li W.-N."/>
            <person name="Shao R."/>
            <person name="Zhang Q."/>
            <person name="Deng W."/>
            <person name="Xue X.-F."/>
        </authorList>
    </citation>
    <scope>NUCLEOTIDE SEQUENCE</scope>
</reference>
<evidence type="ECO:0000256" key="1">
    <source>
        <dbReference type="SAM" id="Phobius"/>
    </source>
</evidence>
<keyword evidence="1" id="KW-0472">Membrane</keyword>
<dbReference type="EMBL" id="MK270528">
    <property type="protein sequence ID" value="QHQ98550.1"/>
    <property type="molecule type" value="Genomic_DNA"/>
</dbReference>
<evidence type="ECO:0000313" key="2">
    <source>
        <dbReference type="EMBL" id="QHQ98550.1"/>
    </source>
</evidence>